<dbReference type="SUPFAM" id="SSF47226">
    <property type="entry name" value="Histidine-containing phosphotransfer domain, HPT domain"/>
    <property type="match status" value="1"/>
</dbReference>
<dbReference type="GO" id="GO:0000160">
    <property type="term" value="P:phosphorelay signal transduction system"/>
    <property type="evidence" value="ECO:0007669"/>
    <property type="project" value="InterPro"/>
</dbReference>
<name>A0A367YT73_9ACTN</name>
<proteinExistence type="predicted"/>
<protein>
    <recommendedName>
        <fullName evidence="3">Hpt domain-containing protein</fullName>
    </recommendedName>
</protein>
<dbReference type="EMBL" id="QOUI01000009">
    <property type="protein sequence ID" value="RCK68739.1"/>
    <property type="molecule type" value="Genomic_DNA"/>
</dbReference>
<comment type="caution">
    <text evidence="1">The sequence shown here is derived from an EMBL/GenBank/DDBJ whole genome shotgun (WGS) entry which is preliminary data.</text>
</comment>
<organism evidence="1 2">
    <name type="scientific">Desertihabitans brevis</name>
    <dbReference type="NCBI Taxonomy" id="2268447"/>
    <lineage>
        <taxon>Bacteria</taxon>
        <taxon>Bacillati</taxon>
        <taxon>Actinomycetota</taxon>
        <taxon>Actinomycetes</taxon>
        <taxon>Propionibacteriales</taxon>
        <taxon>Propionibacteriaceae</taxon>
        <taxon>Desertihabitans</taxon>
    </lineage>
</organism>
<sequence length="128" mass="13936">MTEGGDDPVHNLVPVVVLDVSALDDLVELFDGDPQVARDFVGGYLGLIGPRQSRLQDAVRAEEPENAVVALLSLQNASAMVGAQQVAHRCGWLLEQVRELRWTVVRADLPRLTRDVGDAARALGEWDP</sequence>
<gene>
    <name evidence="1" type="ORF">DT076_14225</name>
</gene>
<dbReference type="Proteomes" id="UP000252770">
    <property type="component" value="Unassembled WGS sequence"/>
</dbReference>
<dbReference type="AlphaFoldDB" id="A0A367YT73"/>
<evidence type="ECO:0008006" key="3">
    <source>
        <dbReference type="Google" id="ProtNLM"/>
    </source>
</evidence>
<dbReference type="InterPro" id="IPR036641">
    <property type="entry name" value="HPT_dom_sf"/>
</dbReference>
<evidence type="ECO:0000313" key="1">
    <source>
        <dbReference type="EMBL" id="RCK68739.1"/>
    </source>
</evidence>
<accession>A0A367YT73</accession>
<reference evidence="1 2" key="1">
    <citation type="submission" date="2018-07" db="EMBL/GenBank/DDBJ databases">
        <title>Desertimonas flava gen. nov. sp. nov.</title>
        <authorList>
            <person name="Liu S."/>
        </authorList>
    </citation>
    <scope>NUCLEOTIDE SEQUENCE [LARGE SCALE GENOMIC DNA]</scope>
    <source>
        <strain evidence="1 2">16Sb5-5</strain>
    </source>
</reference>
<keyword evidence="2" id="KW-1185">Reference proteome</keyword>
<dbReference type="Gene3D" id="1.20.120.160">
    <property type="entry name" value="HPT domain"/>
    <property type="match status" value="1"/>
</dbReference>
<evidence type="ECO:0000313" key="2">
    <source>
        <dbReference type="Proteomes" id="UP000252770"/>
    </source>
</evidence>
<dbReference type="RefSeq" id="WP_114127365.1">
    <property type="nucleotide sequence ID" value="NZ_QOUI01000009.1"/>
</dbReference>